<dbReference type="InterPro" id="IPR029063">
    <property type="entry name" value="SAM-dependent_MTases_sf"/>
</dbReference>
<dbReference type="HOGENOM" id="CLU_896202_0_0_6"/>
<organism evidence="2 3">
    <name type="scientific">Beggiatoa alba B18LD</name>
    <dbReference type="NCBI Taxonomy" id="395493"/>
    <lineage>
        <taxon>Bacteria</taxon>
        <taxon>Pseudomonadati</taxon>
        <taxon>Pseudomonadota</taxon>
        <taxon>Gammaproteobacteria</taxon>
        <taxon>Thiotrichales</taxon>
        <taxon>Thiotrichaceae</taxon>
        <taxon>Beggiatoa</taxon>
    </lineage>
</organism>
<keyword evidence="3" id="KW-1185">Reference proteome</keyword>
<dbReference type="GO" id="GO:0008757">
    <property type="term" value="F:S-adenosylmethionine-dependent methyltransferase activity"/>
    <property type="evidence" value="ECO:0007669"/>
    <property type="project" value="InterPro"/>
</dbReference>
<dbReference type="eggNOG" id="COG2227">
    <property type="taxonomic scope" value="Bacteria"/>
</dbReference>
<reference evidence="2 3" key="1">
    <citation type="submission" date="2011-11" db="EMBL/GenBank/DDBJ databases">
        <title>Improved High-Quality Draft sequence of Beggiatoa alba B18lD.</title>
        <authorList>
            <consortium name="US DOE Joint Genome Institute"/>
            <person name="Lucas S."/>
            <person name="Han J."/>
            <person name="Lapidus A."/>
            <person name="Cheng J.-F."/>
            <person name="Goodwin L."/>
            <person name="Pitluck S."/>
            <person name="Peters L."/>
            <person name="Mikhailova N."/>
            <person name="Held B."/>
            <person name="Detter J.C."/>
            <person name="Han C."/>
            <person name="Tapia R."/>
            <person name="Land M."/>
            <person name="Hauser L."/>
            <person name="Kyrpides N."/>
            <person name="Ivanova N."/>
            <person name="Pagani I."/>
            <person name="Samuel K."/>
            <person name="Teske A."/>
            <person name="Mueller J."/>
            <person name="Woyke T."/>
        </authorList>
    </citation>
    <scope>NUCLEOTIDE SEQUENCE [LARGE SCALE GENOMIC DNA]</scope>
    <source>
        <strain evidence="2 3">B18LD</strain>
    </source>
</reference>
<proteinExistence type="predicted"/>
<dbReference type="AlphaFoldDB" id="I3CHI6"/>
<dbReference type="Pfam" id="PF08241">
    <property type="entry name" value="Methyltransf_11"/>
    <property type="match status" value="1"/>
</dbReference>
<evidence type="ECO:0000259" key="1">
    <source>
        <dbReference type="Pfam" id="PF08241"/>
    </source>
</evidence>
<accession>I3CHI6</accession>
<dbReference type="SUPFAM" id="SSF53335">
    <property type="entry name" value="S-adenosyl-L-methionine-dependent methyltransferases"/>
    <property type="match status" value="1"/>
</dbReference>
<evidence type="ECO:0000313" key="3">
    <source>
        <dbReference type="Proteomes" id="UP000005744"/>
    </source>
</evidence>
<sequence length="310" mass="35249">MINNISNYFKTKEKLYMNKLFSFFKHSIFPKKESPFLKVDAFHTIGFLPTMALEQQIVTQNISAVSAWCSVCNDARTMTISTAFVDAIKNGGFINWREDAICQVCHFNARTRATVDLVNLLFSKKKIQSAYITEAVTPLFFRLKEKINGLVGSEYLGGDKVGGQLYACQGQLIRHEDVTRLSFSDNELDLLLSFDVLEHVSDYKLALTEIYRTLKQGGHALLTTPINPRLKSTVTRAYVDSVDLQVKHLLEPVYHGDPINNSGILCFHDFGIDIVDILYLIGFSKVDVFIAQSKNRYYLGDFHIFLYLTK</sequence>
<dbReference type="Proteomes" id="UP000005744">
    <property type="component" value="Unassembled WGS sequence"/>
</dbReference>
<dbReference type="EMBL" id="JH600070">
    <property type="protein sequence ID" value="EIJ43079.1"/>
    <property type="molecule type" value="Genomic_DNA"/>
</dbReference>
<keyword evidence="2" id="KW-0489">Methyltransferase</keyword>
<name>I3CHI6_9GAMM</name>
<feature type="domain" description="Methyltransferase type 11" evidence="1">
    <location>
        <begin position="173"/>
        <end position="221"/>
    </location>
</feature>
<dbReference type="Gene3D" id="3.40.50.150">
    <property type="entry name" value="Vaccinia Virus protein VP39"/>
    <property type="match status" value="1"/>
</dbReference>
<dbReference type="InterPro" id="IPR013216">
    <property type="entry name" value="Methyltransf_11"/>
</dbReference>
<protein>
    <submittedName>
        <fullName evidence="2">Methylase involved in ubiquinone/menaquinone biosynthesis</fullName>
    </submittedName>
</protein>
<keyword evidence="2" id="KW-0830">Ubiquinone</keyword>
<dbReference type="GO" id="GO:0032259">
    <property type="term" value="P:methylation"/>
    <property type="evidence" value="ECO:0007669"/>
    <property type="project" value="UniProtKB-KW"/>
</dbReference>
<evidence type="ECO:0000313" key="2">
    <source>
        <dbReference type="EMBL" id="EIJ43079.1"/>
    </source>
</evidence>
<gene>
    <name evidence="2" type="ORF">BegalDRAFT_2223</name>
</gene>
<keyword evidence="2" id="KW-0808">Transferase</keyword>